<dbReference type="SUPFAM" id="SSF55154">
    <property type="entry name" value="CYTH-like phosphatases"/>
    <property type="match status" value="1"/>
</dbReference>
<dbReference type="PIRSF" id="PIRSF016487">
    <property type="entry name" value="CYTH_UCP016487"/>
    <property type="match status" value="1"/>
</dbReference>
<dbReference type="SMART" id="SM01118">
    <property type="entry name" value="CYTH"/>
    <property type="match status" value="1"/>
</dbReference>
<dbReference type="PROSITE" id="PS51707">
    <property type="entry name" value="CYTH"/>
    <property type="match status" value="1"/>
</dbReference>
<protein>
    <submittedName>
        <fullName evidence="3">Adenylate cyclase</fullName>
    </submittedName>
</protein>
<evidence type="ECO:0000313" key="4">
    <source>
        <dbReference type="Proteomes" id="UP000184404"/>
    </source>
</evidence>
<dbReference type="InterPro" id="IPR012042">
    <property type="entry name" value="NeuTTM/CthTTM-like"/>
</dbReference>
<keyword evidence="4" id="KW-1185">Reference proteome</keyword>
<dbReference type="EMBL" id="FQUG01000006">
    <property type="protein sequence ID" value="SHF01871.1"/>
    <property type="molecule type" value="Genomic_DNA"/>
</dbReference>
<dbReference type="OrthoDB" id="9805588at2"/>
<dbReference type="STRING" id="1123243.SAMN02745190_01662"/>
<name>A0A1M4Y7X3_9FIRM</name>
<dbReference type="InterPro" id="IPR023577">
    <property type="entry name" value="CYTH_domain"/>
</dbReference>
<dbReference type="Gene3D" id="2.40.320.10">
    <property type="entry name" value="Hypothetical Protein Pfu-838710-001"/>
    <property type="match status" value="1"/>
</dbReference>
<dbReference type="PANTHER" id="PTHR40114">
    <property type="entry name" value="SLR0698 PROTEIN"/>
    <property type="match status" value="1"/>
</dbReference>
<dbReference type="RefSeq" id="WP_072935890.1">
    <property type="nucleotide sequence ID" value="NZ_FQUG01000006.1"/>
</dbReference>
<dbReference type="Proteomes" id="UP000184404">
    <property type="component" value="Unassembled WGS sequence"/>
</dbReference>
<dbReference type="InterPro" id="IPR033469">
    <property type="entry name" value="CYTH-like_dom_sf"/>
</dbReference>
<dbReference type="PANTHER" id="PTHR40114:SF1">
    <property type="entry name" value="SLR0698 PROTEIN"/>
    <property type="match status" value="1"/>
</dbReference>
<reference evidence="3 4" key="1">
    <citation type="submission" date="2016-11" db="EMBL/GenBank/DDBJ databases">
        <authorList>
            <person name="Jaros S."/>
            <person name="Januszkiewicz K."/>
            <person name="Wedrychowicz H."/>
        </authorList>
    </citation>
    <scope>NUCLEOTIDE SEQUENCE [LARGE SCALE GENOMIC DNA]</scope>
    <source>
        <strain evidence="3 4">DSM 10502</strain>
    </source>
</reference>
<evidence type="ECO:0000259" key="2">
    <source>
        <dbReference type="PROSITE" id="PS51707"/>
    </source>
</evidence>
<gene>
    <name evidence="3" type="ORF">SAMN02745190_01662</name>
</gene>
<evidence type="ECO:0000313" key="3">
    <source>
        <dbReference type="EMBL" id="SHF01871.1"/>
    </source>
</evidence>
<dbReference type="AlphaFoldDB" id="A0A1M4Y7X3"/>
<sequence length="159" mass="18630">MALEIERKFLVDEKLFRQPEKGIRVKQGYLQGDGTMLVRVRRQDDKAFLTLKGKTTGITRAEFEYPIPVDDAEKLFEFCRRPLIDKTRYLIPAEDGVHTWEVDKFFGENEGLMIAEVELKSEDEAFSRPEWLGREVSGDPHYYNSNLAEHPFSEWKDEI</sequence>
<feature type="domain" description="CYTH" evidence="2">
    <location>
        <begin position="2"/>
        <end position="149"/>
    </location>
</feature>
<feature type="active site" description="Proton acceptor" evidence="1">
    <location>
        <position position="29"/>
    </location>
</feature>
<evidence type="ECO:0000256" key="1">
    <source>
        <dbReference type="PIRSR" id="PIRSR016487-1"/>
    </source>
</evidence>
<dbReference type="Pfam" id="PF01928">
    <property type="entry name" value="CYTH"/>
    <property type="match status" value="1"/>
</dbReference>
<accession>A0A1M4Y7X3</accession>
<dbReference type="CDD" id="cd07891">
    <property type="entry name" value="CYTH-like_CthTTM-like_1"/>
    <property type="match status" value="1"/>
</dbReference>
<proteinExistence type="predicted"/>
<organism evidence="3 4">
    <name type="scientific">Schwartzia succinivorans DSM 10502</name>
    <dbReference type="NCBI Taxonomy" id="1123243"/>
    <lineage>
        <taxon>Bacteria</taxon>
        <taxon>Bacillati</taxon>
        <taxon>Bacillota</taxon>
        <taxon>Negativicutes</taxon>
        <taxon>Selenomonadales</taxon>
        <taxon>Selenomonadaceae</taxon>
        <taxon>Schwartzia</taxon>
    </lineage>
</organism>